<evidence type="ECO:0000313" key="2">
    <source>
        <dbReference type="Proteomes" id="UP000828941"/>
    </source>
</evidence>
<name>A0ACB9PMJ8_BAUVA</name>
<accession>A0ACB9PMJ8</accession>
<comment type="caution">
    <text evidence="1">The sequence shown here is derived from an EMBL/GenBank/DDBJ whole genome shotgun (WGS) entry which is preliminary data.</text>
</comment>
<dbReference type="Proteomes" id="UP000828941">
    <property type="component" value="Chromosome 4"/>
</dbReference>
<evidence type="ECO:0000313" key="1">
    <source>
        <dbReference type="EMBL" id="KAI4349668.1"/>
    </source>
</evidence>
<protein>
    <submittedName>
        <fullName evidence="1">Uncharacterized protein</fullName>
    </submittedName>
</protein>
<keyword evidence="2" id="KW-1185">Reference proteome</keyword>
<dbReference type="EMBL" id="CM039429">
    <property type="protein sequence ID" value="KAI4349668.1"/>
    <property type="molecule type" value="Genomic_DNA"/>
</dbReference>
<gene>
    <name evidence="1" type="ORF">L6164_010231</name>
</gene>
<sequence length="323" mass="36633">MKLQHFQCFVGFARAPSIPIAYVRPSSFSISTSKRKFCVSALKITDNEDSLLLSASSSVYLRYQETIRSEPLFVDPFAGCIIPPDVEIEVVQHVHPYCLATKFIDDKLLRTVSHIDGVKQVVLLTDGMDTRPYRISWPASTIIFDVSPERAFNIASEKLQDVGAKIPRSCLFFHIPSESSSIQQSLQLKGFNGTRPSIWALQGFPIMTLSILQDILLMVSSLAMKDSYFIGELPARIANTKVGINVDTRQWMEKLFMSFGFRVEIVSFEGVARSLNKELASRHCDNILFVAEKLRFSDDQMETWNRELQRIEDEGDEEGFEEL</sequence>
<proteinExistence type="predicted"/>
<organism evidence="1 2">
    <name type="scientific">Bauhinia variegata</name>
    <name type="common">Purple orchid tree</name>
    <name type="synonym">Phanera variegata</name>
    <dbReference type="NCBI Taxonomy" id="167791"/>
    <lineage>
        <taxon>Eukaryota</taxon>
        <taxon>Viridiplantae</taxon>
        <taxon>Streptophyta</taxon>
        <taxon>Embryophyta</taxon>
        <taxon>Tracheophyta</taxon>
        <taxon>Spermatophyta</taxon>
        <taxon>Magnoliopsida</taxon>
        <taxon>eudicotyledons</taxon>
        <taxon>Gunneridae</taxon>
        <taxon>Pentapetalae</taxon>
        <taxon>rosids</taxon>
        <taxon>fabids</taxon>
        <taxon>Fabales</taxon>
        <taxon>Fabaceae</taxon>
        <taxon>Cercidoideae</taxon>
        <taxon>Cercideae</taxon>
        <taxon>Bauhiniinae</taxon>
        <taxon>Bauhinia</taxon>
    </lineage>
</organism>
<reference evidence="1 2" key="1">
    <citation type="journal article" date="2022" name="DNA Res.">
        <title>Chromosomal-level genome assembly of the orchid tree Bauhinia variegata (Leguminosae; Cercidoideae) supports the allotetraploid origin hypothesis of Bauhinia.</title>
        <authorList>
            <person name="Zhong Y."/>
            <person name="Chen Y."/>
            <person name="Zheng D."/>
            <person name="Pang J."/>
            <person name="Liu Y."/>
            <person name="Luo S."/>
            <person name="Meng S."/>
            <person name="Qian L."/>
            <person name="Wei D."/>
            <person name="Dai S."/>
            <person name="Zhou R."/>
        </authorList>
    </citation>
    <scope>NUCLEOTIDE SEQUENCE [LARGE SCALE GENOMIC DNA]</scope>
    <source>
        <strain evidence="1">BV-YZ2020</strain>
    </source>
</reference>